<keyword evidence="2" id="KW-1185">Reference proteome</keyword>
<accession>A0ABM1F272</accession>
<feature type="non-terminal residue" evidence="3">
    <location>
        <position position="262"/>
    </location>
</feature>
<feature type="compositionally biased region" description="Basic residues" evidence="1">
    <location>
        <begin position="131"/>
        <end position="141"/>
    </location>
</feature>
<name>A0ABM1F272_PRICU</name>
<evidence type="ECO:0000313" key="3">
    <source>
        <dbReference type="RefSeq" id="XP_014678543.1"/>
    </source>
</evidence>
<evidence type="ECO:0000313" key="2">
    <source>
        <dbReference type="Proteomes" id="UP000695022"/>
    </source>
</evidence>
<reference evidence="3" key="1">
    <citation type="submission" date="2025-08" db="UniProtKB">
        <authorList>
            <consortium name="RefSeq"/>
        </authorList>
    </citation>
    <scope>IDENTIFICATION</scope>
</reference>
<organism evidence="2 3">
    <name type="scientific">Priapulus caudatus</name>
    <name type="common">Priapulid worm</name>
    <dbReference type="NCBI Taxonomy" id="37621"/>
    <lineage>
        <taxon>Eukaryota</taxon>
        <taxon>Metazoa</taxon>
        <taxon>Ecdysozoa</taxon>
        <taxon>Scalidophora</taxon>
        <taxon>Priapulida</taxon>
        <taxon>Priapulimorpha</taxon>
        <taxon>Priapulimorphida</taxon>
        <taxon>Priapulidae</taxon>
        <taxon>Priapulus</taxon>
    </lineage>
</organism>
<dbReference type="RefSeq" id="XP_014678543.1">
    <property type="nucleotide sequence ID" value="XM_014823057.1"/>
</dbReference>
<gene>
    <name evidence="3" type="primary">LOC106818342</name>
</gene>
<evidence type="ECO:0000256" key="1">
    <source>
        <dbReference type="SAM" id="MobiDB-lite"/>
    </source>
</evidence>
<feature type="compositionally biased region" description="Basic and acidic residues" evidence="1">
    <location>
        <begin position="214"/>
        <end position="247"/>
    </location>
</feature>
<protein>
    <submittedName>
        <fullName evidence="3">Uncharacterized protein LOC106818342</fullName>
    </submittedName>
</protein>
<proteinExistence type="predicted"/>
<dbReference type="Proteomes" id="UP000695022">
    <property type="component" value="Unplaced"/>
</dbReference>
<feature type="compositionally biased region" description="Basic and acidic residues" evidence="1">
    <location>
        <begin position="94"/>
        <end position="112"/>
    </location>
</feature>
<dbReference type="GeneID" id="106818342"/>
<sequence length="262" mass="28566">MDSSSRPSFLHSVLGSSKSPTAVGREPERLNDVLARYPSQQQQQQQQQDASALGRHAVNGESVVSSPLQAQKAREIDALTASESDTLAGSHAAPMHETKAERLIRMQEDRKRQLAVRAEQGSSDSDEGQTRRHSKPRRLKKEGKSGETPSTDPDSGSRRKSSREASPAKATRSAKKPAIAASSEVASAQTPKAFVEYVDTSLSTPAPPSGTEQKQVREEKKKEEKAAAERRGRKELYDAELKRLKDKSAKRKSALNSPANNT</sequence>
<feature type="region of interest" description="Disordered" evidence="1">
    <location>
        <begin position="1"/>
        <end position="262"/>
    </location>
</feature>